<dbReference type="AlphaFoldDB" id="A0AAJ0BQB3"/>
<reference evidence="3" key="1">
    <citation type="submission" date="2023-06" db="EMBL/GenBank/DDBJ databases">
        <title>Genome-scale phylogeny and comparative genomics of the fungal order Sordariales.</title>
        <authorList>
            <consortium name="Lawrence Berkeley National Laboratory"/>
            <person name="Hensen N."/>
            <person name="Bonometti L."/>
            <person name="Westerberg I."/>
            <person name="Brannstrom I.O."/>
            <person name="Guillou S."/>
            <person name="Cros-Aarteil S."/>
            <person name="Calhoun S."/>
            <person name="Haridas S."/>
            <person name="Kuo A."/>
            <person name="Mondo S."/>
            <person name="Pangilinan J."/>
            <person name="Riley R."/>
            <person name="Labutti K."/>
            <person name="Andreopoulos B."/>
            <person name="Lipzen A."/>
            <person name="Chen C."/>
            <person name="Yanf M."/>
            <person name="Daum C."/>
            <person name="Ng V."/>
            <person name="Clum A."/>
            <person name="Steindorff A."/>
            <person name="Ohm R."/>
            <person name="Martin F."/>
            <person name="Silar P."/>
            <person name="Natvig D."/>
            <person name="Lalanne C."/>
            <person name="Gautier V."/>
            <person name="Ament-Velasquez S.L."/>
            <person name="Kruys A."/>
            <person name="Hutchinson M.I."/>
            <person name="Powell A.J."/>
            <person name="Barry K."/>
            <person name="Miller A.N."/>
            <person name="Grigoriev I.V."/>
            <person name="Debuchy R."/>
            <person name="Gladieux P."/>
            <person name="Thoren M.H."/>
            <person name="Johannesson H."/>
        </authorList>
    </citation>
    <scope>NUCLEOTIDE SEQUENCE</scope>
    <source>
        <strain evidence="3">PSN4</strain>
    </source>
</reference>
<protein>
    <submittedName>
        <fullName evidence="3">Uncharacterized protein</fullName>
    </submittedName>
</protein>
<sequence>MNYLALGWYWLLWGLSFVGSRWCRCCQELLDLKSPLDFGGQCRLAFGMGSIVFTSAVNVLSSSWSLPPARTRLLVVWAVVIGAIAILVLFRLTIGLVVIVESPEEPEQRWVASPGLRMLSRST</sequence>
<feature type="chain" id="PRO_5042505901" evidence="2">
    <location>
        <begin position="21"/>
        <end position="123"/>
    </location>
</feature>
<name>A0AAJ0BQB3_9PEZI</name>
<proteinExistence type="predicted"/>
<dbReference type="EMBL" id="MU839827">
    <property type="protein sequence ID" value="KAK1761047.1"/>
    <property type="molecule type" value="Genomic_DNA"/>
</dbReference>
<keyword evidence="1" id="KW-0812">Transmembrane</keyword>
<feature type="signal peptide" evidence="2">
    <location>
        <begin position="1"/>
        <end position="20"/>
    </location>
</feature>
<dbReference type="Proteomes" id="UP001239445">
    <property type="component" value="Unassembled WGS sequence"/>
</dbReference>
<feature type="transmembrane region" description="Helical" evidence="1">
    <location>
        <begin position="44"/>
        <end position="61"/>
    </location>
</feature>
<keyword evidence="2" id="KW-0732">Signal</keyword>
<organism evidence="3 4">
    <name type="scientific">Echria macrotheca</name>
    <dbReference type="NCBI Taxonomy" id="438768"/>
    <lineage>
        <taxon>Eukaryota</taxon>
        <taxon>Fungi</taxon>
        <taxon>Dikarya</taxon>
        <taxon>Ascomycota</taxon>
        <taxon>Pezizomycotina</taxon>
        <taxon>Sordariomycetes</taxon>
        <taxon>Sordariomycetidae</taxon>
        <taxon>Sordariales</taxon>
        <taxon>Schizotheciaceae</taxon>
        <taxon>Echria</taxon>
    </lineage>
</organism>
<gene>
    <name evidence="3" type="ORF">QBC47DRAFT_20490</name>
</gene>
<accession>A0AAJ0BQB3</accession>
<evidence type="ECO:0000256" key="1">
    <source>
        <dbReference type="SAM" id="Phobius"/>
    </source>
</evidence>
<keyword evidence="1" id="KW-1133">Transmembrane helix</keyword>
<feature type="transmembrane region" description="Helical" evidence="1">
    <location>
        <begin position="73"/>
        <end position="100"/>
    </location>
</feature>
<keyword evidence="4" id="KW-1185">Reference proteome</keyword>
<evidence type="ECO:0000313" key="4">
    <source>
        <dbReference type="Proteomes" id="UP001239445"/>
    </source>
</evidence>
<evidence type="ECO:0000256" key="2">
    <source>
        <dbReference type="SAM" id="SignalP"/>
    </source>
</evidence>
<comment type="caution">
    <text evidence="3">The sequence shown here is derived from an EMBL/GenBank/DDBJ whole genome shotgun (WGS) entry which is preliminary data.</text>
</comment>
<keyword evidence="1" id="KW-0472">Membrane</keyword>
<evidence type="ECO:0000313" key="3">
    <source>
        <dbReference type="EMBL" id="KAK1761047.1"/>
    </source>
</evidence>